<gene>
    <name evidence="5" type="ORF">FOC4_g10002011</name>
</gene>
<dbReference type="Proteomes" id="UP000016929">
    <property type="component" value="Unassembled WGS sequence"/>
</dbReference>
<dbReference type="GO" id="GO:0004499">
    <property type="term" value="F:N,N-dimethylaniline monooxygenase activity"/>
    <property type="evidence" value="ECO:0007669"/>
    <property type="project" value="InterPro"/>
</dbReference>
<name>N1S5D0_FUSC4</name>
<dbReference type="Pfam" id="PF00743">
    <property type="entry name" value="FMO-like"/>
    <property type="match status" value="2"/>
</dbReference>
<evidence type="ECO:0000256" key="1">
    <source>
        <dbReference type="ARBA" id="ARBA00010139"/>
    </source>
</evidence>
<dbReference type="GO" id="GO:0050661">
    <property type="term" value="F:NADP binding"/>
    <property type="evidence" value="ECO:0007669"/>
    <property type="project" value="InterPro"/>
</dbReference>
<reference evidence="6" key="1">
    <citation type="submission" date="2012-09" db="EMBL/GenBank/DDBJ databases">
        <title>Genome sequencing and comparative transcriptomics of race 1 and race 4 of banana pathogen: Fusarium oxysporum f. sp. cubense.</title>
        <authorList>
            <person name="Fang X."/>
            <person name="Huang J."/>
        </authorList>
    </citation>
    <scope>NUCLEOTIDE SEQUENCE [LARGE SCALE GENOMIC DNA]</scope>
    <source>
        <strain evidence="6">race 4</strain>
    </source>
</reference>
<dbReference type="Gene3D" id="3.50.50.60">
    <property type="entry name" value="FAD/NAD(P)-binding domain"/>
    <property type="match status" value="3"/>
</dbReference>
<proteinExistence type="inferred from homology"/>
<dbReference type="PANTHER" id="PTHR42877:SF12">
    <property type="entry name" value="MONOOXYGENASE"/>
    <property type="match status" value="1"/>
</dbReference>
<evidence type="ECO:0000256" key="4">
    <source>
        <dbReference type="ARBA" id="ARBA00023002"/>
    </source>
</evidence>
<dbReference type="GO" id="GO:0050660">
    <property type="term" value="F:flavin adenine dinucleotide binding"/>
    <property type="evidence" value="ECO:0007669"/>
    <property type="project" value="InterPro"/>
</dbReference>
<evidence type="ECO:0000313" key="6">
    <source>
        <dbReference type="Proteomes" id="UP000016929"/>
    </source>
</evidence>
<keyword evidence="3" id="KW-0274">FAD</keyword>
<reference evidence="6" key="2">
    <citation type="journal article" date="2014" name="PLoS ONE">
        <title>Genome and Transcriptome Analysis of the Fungal Pathogen Fusarium oxysporum f. sp. cubense Causing Banana Vascular Wilt Disease.</title>
        <authorList>
            <person name="Guo L."/>
            <person name="Han L."/>
            <person name="Yang L."/>
            <person name="Zeng H."/>
            <person name="Fan D."/>
            <person name="Zhu Y."/>
            <person name="Feng Y."/>
            <person name="Wang G."/>
            <person name="Peng C."/>
            <person name="Jiang X."/>
            <person name="Zhou D."/>
            <person name="Ni P."/>
            <person name="Liang C."/>
            <person name="Liu L."/>
            <person name="Wang J."/>
            <person name="Mao C."/>
            <person name="Fang X."/>
            <person name="Peng M."/>
            <person name="Huang J."/>
        </authorList>
    </citation>
    <scope>NUCLEOTIDE SEQUENCE [LARGE SCALE GENOMIC DNA]</scope>
    <source>
        <strain evidence="6">race 4</strain>
    </source>
</reference>
<evidence type="ECO:0000256" key="2">
    <source>
        <dbReference type="ARBA" id="ARBA00022630"/>
    </source>
</evidence>
<dbReference type="HOGENOM" id="CLU_311461_0_0_1"/>
<protein>
    <submittedName>
        <fullName evidence="5">Putative sterigmatocystin biosynthesis monooxygenase stcW</fullName>
    </submittedName>
</protein>
<dbReference type="SUPFAM" id="SSF51905">
    <property type="entry name" value="FAD/NAD(P)-binding domain"/>
    <property type="match status" value="2"/>
</dbReference>
<dbReference type="OrthoDB" id="74360at2759"/>
<organism evidence="5 6">
    <name type="scientific">Fusarium oxysporum f. sp. cubense (strain race 4)</name>
    <name type="common">Panama disease fungus</name>
    <dbReference type="NCBI Taxonomy" id="2502994"/>
    <lineage>
        <taxon>Eukaryota</taxon>
        <taxon>Fungi</taxon>
        <taxon>Dikarya</taxon>
        <taxon>Ascomycota</taxon>
        <taxon>Pezizomycotina</taxon>
        <taxon>Sordariomycetes</taxon>
        <taxon>Hypocreomycetidae</taxon>
        <taxon>Hypocreales</taxon>
        <taxon>Nectriaceae</taxon>
        <taxon>Fusarium</taxon>
        <taxon>Fusarium oxysporum species complex</taxon>
    </lineage>
</organism>
<dbReference type="EMBL" id="KB726218">
    <property type="protein sequence ID" value="EMT74053.1"/>
    <property type="molecule type" value="Genomic_DNA"/>
</dbReference>
<dbReference type="PANTHER" id="PTHR42877">
    <property type="entry name" value="L-ORNITHINE N(5)-MONOOXYGENASE-RELATED"/>
    <property type="match status" value="1"/>
</dbReference>
<keyword evidence="2" id="KW-0285">Flavoprotein</keyword>
<comment type="similarity">
    <text evidence="1">Belongs to the FAD-binding monooxygenase family.</text>
</comment>
<sequence>MSTYQPMSARDRAIKHLQSLTPGLAKPGEATEVYKDVDDLAYALSRVPTFTPRPFSWAPNPFWKSYYAKQEDILSYMRSVAEQHDLRRYVKTSHKITNASWIPEREVWQVTVTKTDGRDLIISSPGVTDGETSTTFVEECDILINCTGFFNHWKWPNVKDREQFEGRMLHSAAWPQDADKDIKGKTVALIGNGSSGVQILPAILNDAERIYVHIRSPTWVTTNFASKFAGPGGSNYDYSEEQKAAWAKDPDAYLQYRRQIEQELNSRFGLYVDHSPEQKVAREYGIREMANKLGERQDLLQALLPDFAVGCRRPTPGNGYLEALTSPKVQVIWGTVEAFTKKGIRTSSGHETTDVDTIICATGFDLSCKVYKDVDDLAYALSRVPTFTPRPVSIIAIGAGFAGLSMARAVSTGNLHNASITVYEKNSDVGGTWYENRYPGCACDIPAPNYQAIYQFSWAPNPFWKSYYAKQEDILSYMRSVAEQHDLRRYVKTSHKITNASWIPEREVWQVTVTKTDGRDLIISSPGVTDGETSTTFVEECDILINCTGFFNHWKWPNVKDREQFEGRMLHSAAWPQDADKDIKGKTVALIGNGSSGVQILPAILNDAERIYVHIRSPTWVTTNFASKFAGPGGSNYDYSEEQKAAWAKDPDAYLQYRRQIEQELNSRFGLYVDHSPEQKVAREYGIREMANKLGERQDLLQALLPDFAVGCRRPTPGNGYLEALTSPKVQVIWGTVEAFTKKGIRTSSGHETTDVDTIICATGFDLSCAPRFPINGLNGTNLQHLWTENPRSYLSVTAEDMPNYFSFLGPFSPLGHGSLVTSIEMVTKYITDFVNKLQTQNYSYCVPKDHIPAAYQKHALAWLNKTVWASNCSSTFKNGTAGGQLNSLHPGSRINYFELLRTPRWEDFEWKSLCESEDLTFAWLANGFTYREKNPADYPDTT</sequence>
<evidence type="ECO:0000256" key="3">
    <source>
        <dbReference type="ARBA" id="ARBA00022827"/>
    </source>
</evidence>
<keyword evidence="4" id="KW-0560">Oxidoreductase</keyword>
<accession>N1S5D0</accession>
<dbReference type="InterPro" id="IPR036188">
    <property type="entry name" value="FAD/NAD-bd_sf"/>
</dbReference>
<dbReference type="InterPro" id="IPR020946">
    <property type="entry name" value="Flavin_mOase-like"/>
</dbReference>
<evidence type="ECO:0000313" key="5">
    <source>
        <dbReference type="EMBL" id="EMT74053.1"/>
    </source>
</evidence>
<keyword evidence="5" id="KW-0503">Monooxygenase</keyword>
<dbReference type="AlphaFoldDB" id="N1S5D0"/>
<keyword evidence="6" id="KW-1185">Reference proteome</keyword>
<dbReference type="InterPro" id="IPR051209">
    <property type="entry name" value="FAD-bind_Monooxygenase_sf"/>
</dbReference>